<dbReference type="Gene3D" id="2.60.120.1130">
    <property type="match status" value="1"/>
</dbReference>
<dbReference type="OrthoDB" id="98874at2"/>
<dbReference type="RefSeq" id="WP_073208045.1">
    <property type="nucleotide sequence ID" value="NZ_FRBD01000010.1"/>
</dbReference>
<dbReference type="EMBL" id="FRBD01000010">
    <property type="protein sequence ID" value="SHK72448.1"/>
    <property type="molecule type" value="Genomic_DNA"/>
</dbReference>
<dbReference type="InterPro" id="IPR024618">
    <property type="entry name" value="DUF3857"/>
</dbReference>
<gene>
    <name evidence="3" type="ORF">SAMN05216463_110116</name>
</gene>
<evidence type="ECO:0000313" key="3">
    <source>
        <dbReference type="EMBL" id="SHK72448.1"/>
    </source>
</evidence>
<reference evidence="3 4" key="1">
    <citation type="submission" date="2016-11" db="EMBL/GenBank/DDBJ databases">
        <authorList>
            <person name="Jaros S."/>
            <person name="Januszkiewicz K."/>
            <person name="Wedrychowicz H."/>
        </authorList>
    </citation>
    <scope>NUCLEOTIDE SEQUENCE [LARGE SCALE GENOMIC DNA]</scope>
    <source>
        <strain evidence="3 4">KHT3</strain>
    </source>
</reference>
<evidence type="ECO:0000313" key="4">
    <source>
        <dbReference type="Proteomes" id="UP000184130"/>
    </source>
</evidence>
<proteinExistence type="predicted"/>
<sequence length="657" mass="74364">MKKLLILALVVLTQPLCAQTIEPNLKWGKPTDQELQMTEYPDDKGADAVVLFHKTDAYYGFSNGSFKVYYDIKSRLKVLKAEGKRVADKKIIFQENETNRVRKETVSGVKATAYNMENGKLVKTKMERSMINEERIDKNQKQLKFSVPQVKVGTVIEYEYRIESDYYSYIRDWYAQSDIPVLYTGYDLSIPEWLSFNIEQTGSQPMESKTSQAPMQLFFGGHSENIQCNVWSFVGRRLPALKGDDYLWCADDYGNKVTAELAGIYIPGSVHENYSTTWADIDKQLMEDADFGGCLKKSSPLKAEIVAAGIPNIADVNERFGAVWQLLKSKVRWNGDYAFWGKSASKILKDGTGTNADINFLLISMLRDAGIEASPVVLRSRNKGTLPLSHSSLKYLNTFVVAIHINDSTLAFFDSSAEDGYLNAIPANLLVKKARLLKKGSAGEWVDLQTPARSREIVTIQAQLDADGMLHGKKDSRLYEEAAAALRRTWRLAKDSVEQINKMQERDNIQILTYQTSNRQSFSPMMEEQMTFTKQCDAAGDIIYLNPLVLIPQDESPFTEAERSLPIEFPYKQSETINVVITLPEGYAVEEMPKPTILKFDGISVRIASSINDNMLSTQFKYSINKIFYTADEYKDLKAFIDHMVECNKNMIAIKKS</sequence>
<name>A0A1M6UTB5_XYLRU</name>
<keyword evidence="1" id="KW-0732">Signal</keyword>
<feature type="signal peptide" evidence="1">
    <location>
        <begin position="1"/>
        <end position="18"/>
    </location>
</feature>
<evidence type="ECO:0000256" key="1">
    <source>
        <dbReference type="SAM" id="SignalP"/>
    </source>
</evidence>
<feature type="domain" description="DUF3857" evidence="2">
    <location>
        <begin position="72"/>
        <end position="205"/>
    </location>
</feature>
<feature type="chain" id="PRO_5012793847" description="DUF3857 domain-containing protein" evidence="1">
    <location>
        <begin position="19"/>
        <end position="657"/>
    </location>
</feature>
<dbReference type="Gene3D" id="2.60.40.3140">
    <property type="match status" value="1"/>
</dbReference>
<dbReference type="Pfam" id="PF12969">
    <property type="entry name" value="DUF3857"/>
    <property type="match status" value="1"/>
</dbReference>
<protein>
    <recommendedName>
        <fullName evidence="2">DUF3857 domain-containing protein</fullName>
    </recommendedName>
</protein>
<dbReference type="AlphaFoldDB" id="A0A1M6UTB5"/>
<accession>A0A1M6UTB5</accession>
<dbReference type="Gene3D" id="3.10.620.30">
    <property type="match status" value="1"/>
</dbReference>
<organism evidence="3 4">
    <name type="scientific">Xylanibacter ruminicola</name>
    <name type="common">Prevotella ruminicola</name>
    <dbReference type="NCBI Taxonomy" id="839"/>
    <lineage>
        <taxon>Bacteria</taxon>
        <taxon>Pseudomonadati</taxon>
        <taxon>Bacteroidota</taxon>
        <taxon>Bacteroidia</taxon>
        <taxon>Bacteroidales</taxon>
        <taxon>Prevotellaceae</taxon>
        <taxon>Xylanibacter</taxon>
    </lineage>
</organism>
<dbReference type="Proteomes" id="UP000184130">
    <property type="component" value="Unassembled WGS sequence"/>
</dbReference>
<evidence type="ECO:0000259" key="2">
    <source>
        <dbReference type="Pfam" id="PF12969"/>
    </source>
</evidence>